<comment type="caution">
    <text evidence="2">The sequence shown here is derived from an EMBL/GenBank/DDBJ whole genome shotgun (WGS) entry which is preliminary data.</text>
</comment>
<gene>
    <name evidence="2" type="ORF">B0O44_108147</name>
</gene>
<reference evidence="2 3" key="1">
    <citation type="submission" date="2018-06" db="EMBL/GenBank/DDBJ databases">
        <title>Genomic Encyclopedia of Archaeal and Bacterial Type Strains, Phase II (KMG-II): from individual species to whole genera.</title>
        <authorList>
            <person name="Goeker M."/>
        </authorList>
    </citation>
    <scope>NUCLEOTIDE SEQUENCE [LARGE SCALE GENOMIC DNA]</scope>
    <source>
        <strain evidence="2 3">DSM 27372</strain>
    </source>
</reference>
<proteinExistence type="predicted"/>
<accession>A0A318UB60</accession>
<evidence type="ECO:0000256" key="1">
    <source>
        <dbReference type="SAM" id="Phobius"/>
    </source>
</evidence>
<dbReference type="Proteomes" id="UP000248198">
    <property type="component" value="Unassembled WGS sequence"/>
</dbReference>
<keyword evidence="1" id="KW-0812">Transmembrane</keyword>
<keyword evidence="1" id="KW-1133">Transmembrane helix</keyword>
<name>A0A318UB60_9SPHI</name>
<feature type="transmembrane region" description="Helical" evidence="1">
    <location>
        <begin position="34"/>
        <end position="54"/>
    </location>
</feature>
<keyword evidence="1" id="KW-0472">Membrane</keyword>
<keyword evidence="3" id="KW-1185">Reference proteome</keyword>
<evidence type="ECO:0000313" key="2">
    <source>
        <dbReference type="EMBL" id="PYF70719.1"/>
    </source>
</evidence>
<organism evidence="2 3">
    <name type="scientific">Pedobacter nutrimenti</name>
    <dbReference type="NCBI Taxonomy" id="1241337"/>
    <lineage>
        <taxon>Bacteria</taxon>
        <taxon>Pseudomonadati</taxon>
        <taxon>Bacteroidota</taxon>
        <taxon>Sphingobacteriia</taxon>
        <taxon>Sphingobacteriales</taxon>
        <taxon>Sphingobacteriaceae</taxon>
        <taxon>Pedobacter</taxon>
    </lineage>
</organism>
<dbReference type="AlphaFoldDB" id="A0A318UB60"/>
<sequence length="55" mass="6341">MIMKLNPIFPALARHRVEKKEKVNRKLTARQWIILDRIVIAILFAAVIIGAIIFS</sequence>
<evidence type="ECO:0000313" key="3">
    <source>
        <dbReference type="Proteomes" id="UP000248198"/>
    </source>
</evidence>
<protein>
    <submittedName>
        <fullName evidence="2">Uncharacterized protein</fullName>
    </submittedName>
</protein>
<dbReference type="EMBL" id="QKLU01000008">
    <property type="protein sequence ID" value="PYF70719.1"/>
    <property type="molecule type" value="Genomic_DNA"/>
</dbReference>